<comment type="caution">
    <text evidence="1">The sequence shown here is derived from an EMBL/GenBank/DDBJ whole genome shotgun (WGS) entry which is preliminary data.</text>
</comment>
<organism evidence="1 2">
    <name type="scientific">Ridgeia piscesae</name>
    <name type="common">Tubeworm</name>
    <dbReference type="NCBI Taxonomy" id="27915"/>
    <lineage>
        <taxon>Eukaryota</taxon>
        <taxon>Metazoa</taxon>
        <taxon>Spiralia</taxon>
        <taxon>Lophotrochozoa</taxon>
        <taxon>Annelida</taxon>
        <taxon>Polychaeta</taxon>
        <taxon>Sedentaria</taxon>
        <taxon>Canalipalpata</taxon>
        <taxon>Sabellida</taxon>
        <taxon>Siboglinidae</taxon>
        <taxon>Ridgeia</taxon>
    </lineage>
</organism>
<gene>
    <name evidence="1" type="ORF">NP493_542g00021</name>
</gene>
<dbReference type="AlphaFoldDB" id="A0AAD9KVT0"/>
<sequence>MFHRYCFVCSGAVCLTNPRDPHVLPGRVKCHEVDEYCMTQVRYIVKNESLGHNRALSADDYTATSVSRACAKTYLGNLCRRDWLGAPHITCISTCDRDLCNCDSRSPPPAMFEGGKVAFESPRNALFYFSDYASCKAANDGRSVGGKQPRAQQTAKYTLDGRRRHIDGGRRRLVNTSAKNSTLYGNVCNICCNCLPNFIINIHNKKSAFV</sequence>
<protein>
    <submittedName>
        <fullName evidence="1">Uncharacterized protein</fullName>
    </submittedName>
</protein>
<dbReference type="Proteomes" id="UP001209878">
    <property type="component" value="Unassembled WGS sequence"/>
</dbReference>
<accession>A0AAD9KVT0</accession>
<proteinExistence type="predicted"/>
<evidence type="ECO:0000313" key="2">
    <source>
        <dbReference type="Proteomes" id="UP001209878"/>
    </source>
</evidence>
<name>A0AAD9KVT0_RIDPI</name>
<reference evidence="1" key="1">
    <citation type="journal article" date="2023" name="Mol. Biol. Evol.">
        <title>Third-Generation Sequencing Reveals the Adaptive Role of the Epigenome in Three Deep-Sea Polychaetes.</title>
        <authorList>
            <person name="Perez M."/>
            <person name="Aroh O."/>
            <person name="Sun Y."/>
            <person name="Lan Y."/>
            <person name="Juniper S.K."/>
            <person name="Young C.R."/>
            <person name="Angers B."/>
            <person name="Qian P.Y."/>
        </authorList>
    </citation>
    <scope>NUCLEOTIDE SEQUENCE</scope>
    <source>
        <strain evidence="1">R07B-5</strain>
    </source>
</reference>
<dbReference type="EMBL" id="JAODUO010000542">
    <property type="protein sequence ID" value="KAK2178467.1"/>
    <property type="molecule type" value="Genomic_DNA"/>
</dbReference>
<keyword evidence="2" id="KW-1185">Reference proteome</keyword>
<evidence type="ECO:0000313" key="1">
    <source>
        <dbReference type="EMBL" id="KAK2178467.1"/>
    </source>
</evidence>